<evidence type="ECO:0000313" key="4">
    <source>
        <dbReference type="Proteomes" id="UP000280307"/>
    </source>
</evidence>
<dbReference type="InterPro" id="IPR018878">
    <property type="entry name" value="ORF6C_dom"/>
</dbReference>
<dbReference type="Proteomes" id="UP000280307">
    <property type="component" value="Unassembled WGS sequence"/>
</dbReference>
<feature type="domain" description="Antirepressor protein ant N-terminal" evidence="1">
    <location>
        <begin position="12"/>
        <end position="119"/>
    </location>
</feature>
<dbReference type="InterPro" id="IPR018875">
    <property type="entry name" value="Antirepressor_Ant_N"/>
</dbReference>
<dbReference type="EMBL" id="RSAS01000686">
    <property type="protein sequence ID" value="RRR68901.1"/>
    <property type="molecule type" value="Genomic_DNA"/>
</dbReference>
<gene>
    <name evidence="3" type="ORF">EI684_16885</name>
</gene>
<evidence type="ECO:0008006" key="5">
    <source>
        <dbReference type="Google" id="ProtNLM"/>
    </source>
</evidence>
<reference evidence="3 4" key="1">
    <citation type="submission" date="2018-12" db="EMBL/GenBank/DDBJ databases">
        <title>Genome Sequence of Candidatus Viridilinea halotolerans isolated from saline sulfide-rich spring.</title>
        <authorList>
            <person name="Grouzdev D.S."/>
            <person name="Burganskaya E.I."/>
            <person name="Krutkina M.S."/>
            <person name="Sukhacheva M.V."/>
            <person name="Gorlenko V.M."/>
        </authorList>
    </citation>
    <scope>NUCLEOTIDE SEQUENCE [LARGE SCALE GENOMIC DNA]</scope>
    <source>
        <strain evidence="3">Chok-6</strain>
    </source>
</reference>
<evidence type="ECO:0000259" key="1">
    <source>
        <dbReference type="Pfam" id="PF10547"/>
    </source>
</evidence>
<dbReference type="AlphaFoldDB" id="A0A426TUJ8"/>
<comment type="caution">
    <text evidence="3">The sequence shown here is derived from an EMBL/GenBank/DDBJ whole genome shotgun (WGS) entry which is preliminary data.</text>
</comment>
<evidence type="ECO:0000313" key="3">
    <source>
        <dbReference type="EMBL" id="RRR68901.1"/>
    </source>
</evidence>
<dbReference type="Pfam" id="PF10547">
    <property type="entry name" value="P22_AR_N"/>
    <property type="match status" value="1"/>
</dbReference>
<name>A0A426TUJ8_9CHLR</name>
<evidence type="ECO:0000259" key="2">
    <source>
        <dbReference type="Pfam" id="PF10552"/>
    </source>
</evidence>
<sequence length="252" mass="28957">MDPLIPEKYQEFEFAGDTMISVYRSGEGMALPVRTICAVLGLDLKSQSERIRKHEVLRQGLRKDRVPIDGQAREIAVLLHRYIPFWLATIAPHMVSDQARPKLVRYQTELVDVLAQIYLRIAEPAPDPQQQQLSAALAELQRLLHMQQNHEQRLSVVEEIVSDIQKRTPISAAQVAYLKRAIQRIASRYQQRSGRDIFGKIFGQFCFDLAIPRYDALPEAQYDAALRWLQQTAQFYLPDDPDALPPLQEQLL</sequence>
<dbReference type="Pfam" id="PF10552">
    <property type="entry name" value="ORF6C"/>
    <property type="match status" value="1"/>
</dbReference>
<organism evidence="3 4">
    <name type="scientific">Candidatus Viridilinea halotolerans</name>
    <dbReference type="NCBI Taxonomy" id="2491704"/>
    <lineage>
        <taxon>Bacteria</taxon>
        <taxon>Bacillati</taxon>
        <taxon>Chloroflexota</taxon>
        <taxon>Chloroflexia</taxon>
        <taxon>Chloroflexales</taxon>
        <taxon>Chloroflexineae</taxon>
        <taxon>Oscillochloridaceae</taxon>
        <taxon>Candidatus Viridilinea</taxon>
    </lineage>
</organism>
<accession>A0A426TUJ8</accession>
<protein>
    <recommendedName>
        <fullName evidence="5">Antirepressor protein ant N-terminal domain-containing protein</fullName>
    </recommendedName>
</protein>
<proteinExistence type="predicted"/>
<feature type="domain" description="ORF6C" evidence="2">
    <location>
        <begin position="140"/>
        <end position="231"/>
    </location>
</feature>